<name>A0A2G8T7G1_9BURK</name>
<evidence type="ECO:0000313" key="1">
    <source>
        <dbReference type="EMBL" id="PIL41942.1"/>
    </source>
</evidence>
<sequence length="138" mass="14666">MRFVDALEWIAADRLVVSGSINPSSSEYLVFDLLTGAVVGGYVDDAQGAEFSPDDQHVITVSGAPDFTARGSRAPVLKLDDQPVVGGLNVDLAFAKKPSWSADSRSFAIAARDASGQMRVVLGETGFCRVVDQTTEFP</sequence>
<organism evidence="1 2">
    <name type="scientific">Massilia eurypsychrophila</name>
    <dbReference type="NCBI Taxonomy" id="1485217"/>
    <lineage>
        <taxon>Bacteria</taxon>
        <taxon>Pseudomonadati</taxon>
        <taxon>Pseudomonadota</taxon>
        <taxon>Betaproteobacteria</taxon>
        <taxon>Burkholderiales</taxon>
        <taxon>Oxalobacteraceae</taxon>
        <taxon>Telluria group</taxon>
        <taxon>Massilia</taxon>
    </lineage>
</organism>
<reference evidence="1 2" key="1">
    <citation type="submission" date="2017-10" db="EMBL/GenBank/DDBJ databases">
        <title>Massilia psychrophilum sp. nov., a novel purple-pigmented bacterium isolated from Tianshan glacier, Xinjiang Municipality, China.</title>
        <authorList>
            <person name="Wang H."/>
        </authorList>
    </citation>
    <scope>NUCLEOTIDE SEQUENCE [LARGE SCALE GENOMIC DNA]</scope>
    <source>
        <strain evidence="1 2">JCM 30074</strain>
    </source>
</reference>
<keyword evidence="2" id="KW-1185">Reference proteome</keyword>
<evidence type="ECO:0000313" key="2">
    <source>
        <dbReference type="Proteomes" id="UP000230390"/>
    </source>
</evidence>
<dbReference type="EMBL" id="PDOC01000057">
    <property type="protein sequence ID" value="PIL41942.1"/>
    <property type="molecule type" value="Genomic_DNA"/>
</dbReference>
<proteinExistence type="predicted"/>
<dbReference type="InterPro" id="IPR011044">
    <property type="entry name" value="Quino_amine_DH_bsu"/>
</dbReference>
<dbReference type="SUPFAM" id="SSF50969">
    <property type="entry name" value="YVTN repeat-like/Quinoprotein amine dehydrogenase"/>
    <property type="match status" value="1"/>
</dbReference>
<dbReference type="RefSeq" id="WP_099794023.1">
    <property type="nucleotide sequence ID" value="NZ_JBHLYV010000070.1"/>
</dbReference>
<accession>A0A2G8T7G1</accession>
<comment type="caution">
    <text evidence="1">The sequence shown here is derived from an EMBL/GenBank/DDBJ whole genome shotgun (WGS) entry which is preliminary data.</text>
</comment>
<protein>
    <submittedName>
        <fullName evidence="1">Uncharacterized protein</fullName>
    </submittedName>
</protein>
<dbReference type="AlphaFoldDB" id="A0A2G8T7G1"/>
<dbReference type="Proteomes" id="UP000230390">
    <property type="component" value="Unassembled WGS sequence"/>
</dbReference>
<gene>
    <name evidence="1" type="ORF">CR105_26980</name>
</gene>